<dbReference type="InterPro" id="IPR006115">
    <property type="entry name" value="6PGDH_NADP-bd"/>
</dbReference>
<dbReference type="Gene3D" id="1.10.1040.10">
    <property type="entry name" value="N-(1-d-carboxylethyl)-l-norvaline Dehydrogenase, domain 2"/>
    <property type="match status" value="1"/>
</dbReference>
<dbReference type="InterPro" id="IPR008927">
    <property type="entry name" value="6-PGluconate_DH-like_C_sf"/>
</dbReference>
<feature type="domain" description="Phosphogluconate dehydrogenase NAD-binding putative C-terminal" evidence="3">
    <location>
        <begin position="189"/>
        <end position="258"/>
    </location>
</feature>
<feature type="region of interest" description="Disordered" evidence="1">
    <location>
        <begin position="27"/>
        <end position="48"/>
    </location>
</feature>
<keyword evidence="5" id="KW-1185">Reference proteome</keyword>
<dbReference type="InterPro" id="IPR051265">
    <property type="entry name" value="HIBADH-related_NP60_sf"/>
</dbReference>
<dbReference type="Pfam" id="PF09130">
    <property type="entry name" value="DUF1932"/>
    <property type="match status" value="1"/>
</dbReference>
<dbReference type="Gene3D" id="3.40.50.720">
    <property type="entry name" value="NAD(P)-binding Rossmann-like Domain"/>
    <property type="match status" value="1"/>
</dbReference>
<name>A0ABV6YLA0_UNCEI</name>
<reference evidence="4 5" key="1">
    <citation type="submission" date="2024-09" db="EMBL/GenBank/DDBJ databases">
        <authorList>
            <person name="D'Angelo T."/>
        </authorList>
    </citation>
    <scope>NUCLEOTIDE SEQUENCE [LARGE SCALE GENOMIC DNA]</scope>
    <source>
        <strain evidence="4">SAG AM-320-E07</strain>
    </source>
</reference>
<dbReference type="PANTHER" id="PTHR43580:SF2">
    <property type="entry name" value="CYTOKINE-LIKE NUCLEAR FACTOR N-PAC"/>
    <property type="match status" value="1"/>
</dbReference>
<organism evidence="4 5">
    <name type="scientific">Eiseniibacteriota bacterium</name>
    <dbReference type="NCBI Taxonomy" id="2212470"/>
    <lineage>
        <taxon>Bacteria</taxon>
        <taxon>Candidatus Eiseniibacteriota</taxon>
    </lineage>
</organism>
<evidence type="ECO:0000259" key="2">
    <source>
        <dbReference type="Pfam" id="PF03446"/>
    </source>
</evidence>
<feature type="domain" description="6-phosphogluconate dehydrogenase NADP-binding" evidence="2">
    <location>
        <begin position="6"/>
        <end position="125"/>
    </location>
</feature>
<dbReference type="SUPFAM" id="SSF48179">
    <property type="entry name" value="6-phosphogluconate dehydrogenase C-terminal domain-like"/>
    <property type="match status" value="1"/>
</dbReference>
<accession>A0ABV6YLA0</accession>
<dbReference type="Pfam" id="PF03446">
    <property type="entry name" value="NAD_binding_2"/>
    <property type="match status" value="1"/>
</dbReference>
<evidence type="ECO:0000313" key="4">
    <source>
        <dbReference type="EMBL" id="MFC1573100.1"/>
    </source>
</evidence>
<dbReference type="PANTHER" id="PTHR43580">
    <property type="entry name" value="OXIDOREDUCTASE GLYR1-RELATED"/>
    <property type="match status" value="1"/>
</dbReference>
<dbReference type="SUPFAM" id="SSF51735">
    <property type="entry name" value="NAD(P)-binding Rossmann-fold domains"/>
    <property type="match status" value="1"/>
</dbReference>
<feature type="compositionally biased region" description="Basic and acidic residues" evidence="1">
    <location>
        <begin position="36"/>
        <end position="48"/>
    </location>
</feature>
<proteinExistence type="predicted"/>
<dbReference type="Proteomes" id="UP001593833">
    <property type="component" value="Unassembled WGS sequence"/>
</dbReference>
<dbReference type="InterPro" id="IPR036291">
    <property type="entry name" value="NAD(P)-bd_dom_sf"/>
</dbReference>
<protein>
    <submittedName>
        <fullName evidence="4">DUF1932 domain-containing protein</fullName>
    </submittedName>
</protein>
<evidence type="ECO:0000259" key="3">
    <source>
        <dbReference type="Pfam" id="PF09130"/>
    </source>
</evidence>
<dbReference type="InterPro" id="IPR013328">
    <property type="entry name" value="6PGD_dom2"/>
</dbReference>
<gene>
    <name evidence="4" type="ORF">ACFL6M_05820</name>
</gene>
<evidence type="ECO:0000256" key="1">
    <source>
        <dbReference type="SAM" id="MobiDB-lite"/>
    </source>
</evidence>
<evidence type="ECO:0000313" key="5">
    <source>
        <dbReference type="Proteomes" id="UP001593833"/>
    </source>
</evidence>
<dbReference type="InterPro" id="IPR015814">
    <property type="entry name" value="Pgluconate_DH_NAD-bd_C"/>
</dbReference>
<comment type="caution">
    <text evidence="4">The sequence shown here is derived from an EMBL/GenBank/DDBJ whole genome shotgun (WGS) entry which is preliminary data.</text>
</comment>
<dbReference type="EMBL" id="JBHPKH010000075">
    <property type="protein sequence ID" value="MFC1573100.1"/>
    <property type="molecule type" value="Genomic_DNA"/>
</dbReference>
<sequence>MAKQQIGILFPGQMGISVAASAQNSGHAVHWTSEGRSSKTKDRASEHNLSDTGTLQALCEASEILVCVCPPHAAEEVAARVRAHAFRGKYLDANAIAPQRSIRIGQAMEAAGISFIDGGIVGGPAWEPGQTWLYLSGECAGEVAGCFSAGPLETTVVGSEIGKASAIKMCYAAYTKGTTALLSAILATAEQLGVRQELETQWSRDWPELPEQARRRARRVTAKAWRFAGEMGEISATFQQAGVPGGFHAAAKEIYSRIAHFKGAPTEPALEDVLRALSRTSDSNSD</sequence>